<proteinExistence type="predicted"/>
<gene>
    <name evidence="2" type="ORF">MC7420_1881</name>
</gene>
<evidence type="ECO:0000313" key="3">
    <source>
        <dbReference type="Proteomes" id="UP000003835"/>
    </source>
</evidence>
<dbReference type="PANTHER" id="PTHR12526:SF600">
    <property type="entry name" value="GLYCOSYL TRANSFERASE GROUP 1"/>
    <property type="match status" value="1"/>
</dbReference>
<accession>B4VM30</accession>
<dbReference type="PANTHER" id="PTHR12526">
    <property type="entry name" value="GLYCOSYLTRANSFERASE"/>
    <property type="match status" value="1"/>
</dbReference>
<feature type="domain" description="Glycosyltransferase subfamily 4-like N-terminal" evidence="1">
    <location>
        <begin position="13"/>
        <end position="213"/>
    </location>
</feature>
<dbReference type="Gene3D" id="3.40.50.2000">
    <property type="entry name" value="Glycogen Phosphorylase B"/>
    <property type="match status" value="2"/>
</dbReference>
<protein>
    <submittedName>
        <fullName evidence="2">Glycosyl transferase, group 1 family protein</fullName>
    </submittedName>
</protein>
<dbReference type="InterPro" id="IPR028098">
    <property type="entry name" value="Glyco_trans_4-like_N"/>
</dbReference>
<dbReference type="eggNOG" id="COG0438">
    <property type="taxonomic scope" value="Bacteria"/>
</dbReference>
<dbReference type="SUPFAM" id="SSF53756">
    <property type="entry name" value="UDP-Glycosyltransferase/glycogen phosphorylase"/>
    <property type="match status" value="1"/>
</dbReference>
<dbReference type="HOGENOM" id="CLU_028014_3_0_3"/>
<dbReference type="GO" id="GO:0016757">
    <property type="term" value="F:glycosyltransferase activity"/>
    <property type="evidence" value="ECO:0007669"/>
    <property type="project" value="TreeGrafter"/>
</dbReference>
<organism evidence="2 3">
    <name type="scientific">Coleofasciculus chthonoplastes PCC 7420</name>
    <dbReference type="NCBI Taxonomy" id="118168"/>
    <lineage>
        <taxon>Bacteria</taxon>
        <taxon>Bacillati</taxon>
        <taxon>Cyanobacteriota</taxon>
        <taxon>Cyanophyceae</taxon>
        <taxon>Coleofasciculales</taxon>
        <taxon>Coleofasciculaceae</taxon>
        <taxon>Coleofasciculus</taxon>
    </lineage>
</organism>
<dbReference type="Pfam" id="PF13439">
    <property type="entry name" value="Glyco_transf_4"/>
    <property type="match status" value="1"/>
</dbReference>
<dbReference type="Proteomes" id="UP000003835">
    <property type="component" value="Unassembled WGS sequence"/>
</dbReference>
<dbReference type="CDD" id="cd03801">
    <property type="entry name" value="GT4_PimA-like"/>
    <property type="match status" value="1"/>
</dbReference>
<name>B4VM30_9CYAN</name>
<dbReference type="EMBL" id="DS989845">
    <property type="protein sequence ID" value="EDX76878.1"/>
    <property type="molecule type" value="Genomic_DNA"/>
</dbReference>
<keyword evidence="3" id="KW-1185">Reference proteome</keyword>
<evidence type="ECO:0000259" key="1">
    <source>
        <dbReference type="Pfam" id="PF13439"/>
    </source>
</evidence>
<dbReference type="STRING" id="118168.MC7420_1881"/>
<reference evidence="2 3" key="1">
    <citation type="submission" date="2008-07" db="EMBL/GenBank/DDBJ databases">
        <authorList>
            <person name="Tandeau de Marsac N."/>
            <person name="Ferriera S."/>
            <person name="Johnson J."/>
            <person name="Kravitz S."/>
            <person name="Beeson K."/>
            <person name="Sutton G."/>
            <person name="Rogers Y.-H."/>
            <person name="Friedman R."/>
            <person name="Frazier M."/>
            <person name="Venter J.C."/>
        </authorList>
    </citation>
    <scope>NUCLEOTIDE SEQUENCE [LARGE SCALE GENOMIC DNA]</scope>
    <source>
        <strain evidence="2 3">PCC 7420</strain>
    </source>
</reference>
<sequence length="400" mass="44977">MLSSTFPYPPTQGGTQVRTFNLLKHLTGHEITLLTQRADDVTDAEVEALREWVAELVVFPRPTTSSLPGGWFGKVKRFGQFVQQGTPPSVLSIYSPQLQDWVDQCVKKNNVDVITCEHSVNEIYVRPEFREQLRTVVNIHSSVYASCRNQLQTGTSENLWRDRLNLPLLYRYEQRYCDKFSHIVVTTDDDRQQIQSYNPPSQIAVIPNGVDFSQFPYRTVDPGGHRLTFIGAMDNLANIDAVRFLSLEVFPAIQERYPDTTLTLVGARPTSEVSALGNRPGITVTGRVPSMADYLHQATVCIVSMRTGYGIKNKTLEAMAAGVPVVGSDRGLEGLEVDSPNVPLRALRANSVSEYVDAVTRLFEESQLRQQLSQSGRQFIEKNYTWERAAQLYEQVICAK</sequence>
<dbReference type="Pfam" id="PF13692">
    <property type="entry name" value="Glyco_trans_1_4"/>
    <property type="match status" value="1"/>
</dbReference>
<evidence type="ECO:0000313" key="2">
    <source>
        <dbReference type="EMBL" id="EDX76878.1"/>
    </source>
</evidence>
<dbReference type="AlphaFoldDB" id="B4VM30"/>
<keyword evidence="2" id="KW-0808">Transferase</keyword>